<gene>
    <name evidence="8" type="ORF">H9871_10020</name>
</gene>
<dbReference type="InterPro" id="IPR036890">
    <property type="entry name" value="HATPase_C_sf"/>
</dbReference>
<feature type="non-terminal residue" evidence="8">
    <location>
        <position position="1"/>
    </location>
</feature>
<dbReference type="InterPro" id="IPR003594">
    <property type="entry name" value="HATPase_dom"/>
</dbReference>
<keyword evidence="3" id="KW-0808">Transferase</keyword>
<dbReference type="PANTHER" id="PTHR24421:SF10">
    <property type="entry name" value="NITRATE_NITRITE SENSOR PROTEIN NARQ"/>
    <property type="match status" value="1"/>
</dbReference>
<protein>
    <recommendedName>
        <fullName evidence="2">histidine kinase</fullName>
        <ecNumber evidence="2">2.7.13.3</ecNumber>
    </recommendedName>
</protein>
<keyword evidence="5" id="KW-0902">Two-component regulatory system</keyword>
<dbReference type="InterPro" id="IPR004358">
    <property type="entry name" value="Sig_transdc_His_kin-like_C"/>
</dbReference>
<name>A0A9D1UU66_9MICC</name>
<dbReference type="EMBL" id="DXGD01000369">
    <property type="protein sequence ID" value="HIX00465.1"/>
    <property type="molecule type" value="Genomic_DNA"/>
</dbReference>
<accession>A0A9D1UU66</accession>
<evidence type="ECO:0000256" key="4">
    <source>
        <dbReference type="ARBA" id="ARBA00022777"/>
    </source>
</evidence>
<organism evidence="8 9">
    <name type="scientific">Candidatus Nesterenkonia stercoripullorum</name>
    <dbReference type="NCBI Taxonomy" id="2838701"/>
    <lineage>
        <taxon>Bacteria</taxon>
        <taxon>Bacillati</taxon>
        <taxon>Actinomycetota</taxon>
        <taxon>Actinomycetes</taxon>
        <taxon>Micrococcales</taxon>
        <taxon>Micrococcaceae</taxon>
        <taxon>Nesterenkonia</taxon>
    </lineage>
</organism>
<feature type="compositionally biased region" description="Polar residues" evidence="6">
    <location>
        <begin position="22"/>
        <end position="31"/>
    </location>
</feature>
<dbReference type="InterPro" id="IPR050482">
    <property type="entry name" value="Sensor_HK_TwoCompSys"/>
</dbReference>
<dbReference type="PANTHER" id="PTHR24421">
    <property type="entry name" value="NITRATE/NITRITE SENSOR PROTEIN NARX-RELATED"/>
    <property type="match status" value="1"/>
</dbReference>
<feature type="compositionally biased region" description="Gly residues" evidence="6">
    <location>
        <begin position="32"/>
        <end position="42"/>
    </location>
</feature>
<sequence length="84" mass="8403">LTNAAKHSGANEVTVHLHDTGEQLTSEISDNGTGGADAGTGTGLLGLADRVSAIDGDLTLTSPPGGPTTLRVILPLHDPHGVRS</sequence>
<reference evidence="8" key="2">
    <citation type="submission" date="2021-04" db="EMBL/GenBank/DDBJ databases">
        <authorList>
            <person name="Gilroy R."/>
        </authorList>
    </citation>
    <scope>NUCLEOTIDE SEQUENCE</scope>
    <source>
        <strain evidence="8">ChiHejej3B27-3195</strain>
    </source>
</reference>
<proteinExistence type="predicted"/>
<evidence type="ECO:0000313" key="8">
    <source>
        <dbReference type="EMBL" id="HIX00465.1"/>
    </source>
</evidence>
<evidence type="ECO:0000256" key="6">
    <source>
        <dbReference type="SAM" id="MobiDB-lite"/>
    </source>
</evidence>
<evidence type="ECO:0000313" key="9">
    <source>
        <dbReference type="Proteomes" id="UP000824151"/>
    </source>
</evidence>
<feature type="region of interest" description="Disordered" evidence="6">
    <location>
        <begin position="60"/>
        <end position="84"/>
    </location>
</feature>
<feature type="domain" description="Histidine kinase/HSP90-like ATPase" evidence="7">
    <location>
        <begin position="1"/>
        <end position="77"/>
    </location>
</feature>
<feature type="compositionally biased region" description="Low complexity" evidence="6">
    <location>
        <begin position="60"/>
        <end position="70"/>
    </location>
</feature>
<comment type="catalytic activity">
    <reaction evidence="1">
        <text>ATP + protein L-histidine = ADP + protein N-phospho-L-histidine.</text>
        <dbReference type="EC" id="2.7.13.3"/>
    </reaction>
</comment>
<dbReference type="Pfam" id="PF02518">
    <property type="entry name" value="HATPase_c"/>
    <property type="match status" value="1"/>
</dbReference>
<dbReference type="Gene3D" id="3.30.565.10">
    <property type="entry name" value="Histidine kinase-like ATPase, C-terminal domain"/>
    <property type="match status" value="1"/>
</dbReference>
<reference evidence="8" key="1">
    <citation type="journal article" date="2021" name="PeerJ">
        <title>Extensive microbial diversity within the chicken gut microbiome revealed by metagenomics and culture.</title>
        <authorList>
            <person name="Gilroy R."/>
            <person name="Ravi A."/>
            <person name="Getino M."/>
            <person name="Pursley I."/>
            <person name="Horton D.L."/>
            <person name="Alikhan N.F."/>
            <person name="Baker D."/>
            <person name="Gharbi K."/>
            <person name="Hall N."/>
            <person name="Watson M."/>
            <person name="Adriaenssens E.M."/>
            <person name="Foster-Nyarko E."/>
            <person name="Jarju S."/>
            <person name="Secka A."/>
            <person name="Antonio M."/>
            <person name="Oren A."/>
            <person name="Chaudhuri R.R."/>
            <person name="La Ragione R."/>
            <person name="Hildebrand F."/>
            <person name="Pallen M.J."/>
        </authorList>
    </citation>
    <scope>NUCLEOTIDE SEQUENCE</scope>
    <source>
        <strain evidence="8">ChiHejej3B27-3195</strain>
    </source>
</reference>
<dbReference type="EC" id="2.7.13.3" evidence="2"/>
<evidence type="ECO:0000256" key="2">
    <source>
        <dbReference type="ARBA" id="ARBA00012438"/>
    </source>
</evidence>
<keyword evidence="4 8" id="KW-0418">Kinase</keyword>
<dbReference type="Proteomes" id="UP000824151">
    <property type="component" value="Unassembled WGS sequence"/>
</dbReference>
<comment type="caution">
    <text evidence="8">The sequence shown here is derived from an EMBL/GenBank/DDBJ whole genome shotgun (WGS) entry which is preliminary data.</text>
</comment>
<evidence type="ECO:0000256" key="3">
    <source>
        <dbReference type="ARBA" id="ARBA00022679"/>
    </source>
</evidence>
<dbReference type="AlphaFoldDB" id="A0A9D1UU66"/>
<dbReference type="PRINTS" id="PR00344">
    <property type="entry name" value="BCTRLSENSOR"/>
</dbReference>
<dbReference type="GO" id="GO:0000160">
    <property type="term" value="P:phosphorelay signal transduction system"/>
    <property type="evidence" value="ECO:0007669"/>
    <property type="project" value="UniProtKB-KW"/>
</dbReference>
<evidence type="ECO:0000256" key="5">
    <source>
        <dbReference type="ARBA" id="ARBA00023012"/>
    </source>
</evidence>
<dbReference type="CDD" id="cd16917">
    <property type="entry name" value="HATPase_UhpB-NarQ-NarX-like"/>
    <property type="match status" value="1"/>
</dbReference>
<dbReference type="GO" id="GO:0004673">
    <property type="term" value="F:protein histidine kinase activity"/>
    <property type="evidence" value="ECO:0007669"/>
    <property type="project" value="UniProtKB-EC"/>
</dbReference>
<evidence type="ECO:0000259" key="7">
    <source>
        <dbReference type="Pfam" id="PF02518"/>
    </source>
</evidence>
<evidence type="ECO:0000256" key="1">
    <source>
        <dbReference type="ARBA" id="ARBA00000085"/>
    </source>
</evidence>
<dbReference type="SUPFAM" id="SSF55874">
    <property type="entry name" value="ATPase domain of HSP90 chaperone/DNA topoisomerase II/histidine kinase"/>
    <property type="match status" value="1"/>
</dbReference>
<feature type="region of interest" description="Disordered" evidence="6">
    <location>
        <begin position="1"/>
        <end position="42"/>
    </location>
</feature>